<dbReference type="OrthoDB" id="8062037at2759"/>
<dbReference type="PANTHER" id="PTHR15302">
    <property type="entry name" value="E3 UBIQUITIN-PROTEIN LIGASE RNF103"/>
    <property type="match status" value="1"/>
</dbReference>
<dbReference type="PANTHER" id="PTHR15302:SF0">
    <property type="entry name" value="E3 UBIQUITIN-PROTEIN LIGASE RNF103"/>
    <property type="match status" value="1"/>
</dbReference>
<keyword evidence="1" id="KW-0862">Zinc</keyword>
<dbReference type="Proteomes" id="UP000193685">
    <property type="component" value="Unassembled WGS sequence"/>
</dbReference>
<dbReference type="GO" id="GO:0005783">
    <property type="term" value="C:endoplasmic reticulum"/>
    <property type="evidence" value="ECO:0007669"/>
    <property type="project" value="TreeGrafter"/>
</dbReference>
<dbReference type="InterPro" id="IPR013083">
    <property type="entry name" value="Znf_RING/FYVE/PHD"/>
</dbReference>
<reference evidence="4 5" key="1">
    <citation type="submission" date="2016-07" db="EMBL/GenBank/DDBJ databases">
        <title>Pervasive Adenine N6-methylation of Active Genes in Fungi.</title>
        <authorList>
            <consortium name="DOE Joint Genome Institute"/>
            <person name="Mondo S.J."/>
            <person name="Dannebaum R.O."/>
            <person name="Kuo R.C."/>
            <person name="Labutti K."/>
            <person name="Haridas S."/>
            <person name="Kuo A."/>
            <person name="Salamov A."/>
            <person name="Ahrendt S.R."/>
            <person name="Lipzen A."/>
            <person name="Sullivan W."/>
            <person name="Andreopoulos W.B."/>
            <person name="Clum A."/>
            <person name="Lindquist E."/>
            <person name="Daum C."/>
            <person name="Ramamoorthy G.K."/>
            <person name="Gryganskyi A."/>
            <person name="Culley D."/>
            <person name="Magnuson J.K."/>
            <person name="James T.Y."/>
            <person name="O'Malley M.A."/>
            <person name="Stajich J.E."/>
            <person name="Spatafora J.W."/>
            <person name="Visel A."/>
            <person name="Grigoriev I.V."/>
        </authorList>
    </citation>
    <scope>NUCLEOTIDE SEQUENCE [LARGE SCALE GENOMIC DNA]</scope>
    <source>
        <strain evidence="4 5">12-1054</strain>
    </source>
</reference>
<evidence type="ECO:0000313" key="4">
    <source>
        <dbReference type="EMBL" id="ORY86223.1"/>
    </source>
</evidence>
<evidence type="ECO:0000313" key="5">
    <source>
        <dbReference type="Proteomes" id="UP000193685"/>
    </source>
</evidence>
<accession>A0A1Y2FQF1</accession>
<dbReference type="STRING" id="56484.A0A1Y2FQF1"/>
<dbReference type="GO" id="GO:0016567">
    <property type="term" value="P:protein ubiquitination"/>
    <property type="evidence" value="ECO:0007669"/>
    <property type="project" value="InterPro"/>
</dbReference>
<keyword evidence="1" id="KW-0479">Metal-binding</keyword>
<dbReference type="AlphaFoldDB" id="A0A1Y2FQF1"/>
<dbReference type="GO" id="GO:0036503">
    <property type="term" value="P:ERAD pathway"/>
    <property type="evidence" value="ECO:0007669"/>
    <property type="project" value="TreeGrafter"/>
</dbReference>
<dbReference type="Gene3D" id="3.30.40.10">
    <property type="entry name" value="Zinc/RING finger domain, C3HC4 (zinc finger)"/>
    <property type="match status" value="1"/>
</dbReference>
<dbReference type="InterPro" id="IPR001841">
    <property type="entry name" value="Znf_RING"/>
</dbReference>
<dbReference type="InterPro" id="IPR042494">
    <property type="entry name" value="RNF103"/>
</dbReference>
<evidence type="ECO:0000256" key="2">
    <source>
        <dbReference type="SAM" id="MobiDB-lite"/>
    </source>
</evidence>
<evidence type="ECO:0000259" key="3">
    <source>
        <dbReference type="PROSITE" id="PS50089"/>
    </source>
</evidence>
<dbReference type="CDD" id="cd16454">
    <property type="entry name" value="RING-H2_PA-TM-RING"/>
    <property type="match status" value="1"/>
</dbReference>
<organism evidence="4 5">
    <name type="scientific">Protomyces lactucae-debilis</name>
    <dbReference type="NCBI Taxonomy" id="2754530"/>
    <lineage>
        <taxon>Eukaryota</taxon>
        <taxon>Fungi</taxon>
        <taxon>Dikarya</taxon>
        <taxon>Ascomycota</taxon>
        <taxon>Taphrinomycotina</taxon>
        <taxon>Taphrinomycetes</taxon>
        <taxon>Taphrinales</taxon>
        <taxon>Protomycetaceae</taxon>
        <taxon>Protomyces</taxon>
    </lineage>
</organism>
<keyword evidence="5" id="KW-1185">Reference proteome</keyword>
<keyword evidence="1" id="KW-0863">Zinc-finger</keyword>
<dbReference type="GO" id="GO:0008270">
    <property type="term" value="F:zinc ion binding"/>
    <property type="evidence" value="ECO:0007669"/>
    <property type="project" value="UniProtKB-KW"/>
</dbReference>
<dbReference type="Pfam" id="PF13639">
    <property type="entry name" value="zf-RING_2"/>
    <property type="match status" value="1"/>
</dbReference>
<evidence type="ECO:0000256" key="1">
    <source>
        <dbReference type="PROSITE-ProRule" id="PRU00175"/>
    </source>
</evidence>
<dbReference type="SMART" id="SM00184">
    <property type="entry name" value="RING"/>
    <property type="match status" value="1"/>
</dbReference>
<feature type="compositionally biased region" description="Low complexity" evidence="2">
    <location>
        <begin position="75"/>
        <end position="87"/>
    </location>
</feature>
<sequence>MHALRREKWQGKKKHSDIIVDEDCSICQDAYKPEETLVVLDCKHAYHEECCLMWLKTNGVCPICRAPVKESNGQAANTPAPSAPASAGQESRDRIEQEAQTEMPPEPRSFLPQFILPFVNTRGQQGSPAPGLQRQDFLPEDELD</sequence>
<dbReference type="GeneID" id="63785269"/>
<proteinExistence type="predicted"/>
<name>A0A1Y2FQF1_PROLT</name>
<dbReference type="EMBL" id="MCFI01000003">
    <property type="protein sequence ID" value="ORY86223.1"/>
    <property type="molecule type" value="Genomic_DNA"/>
</dbReference>
<dbReference type="GO" id="GO:0004842">
    <property type="term" value="F:ubiquitin-protein transferase activity"/>
    <property type="evidence" value="ECO:0007669"/>
    <property type="project" value="InterPro"/>
</dbReference>
<dbReference type="SUPFAM" id="SSF57850">
    <property type="entry name" value="RING/U-box"/>
    <property type="match status" value="1"/>
</dbReference>
<dbReference type="RefSeq" id="XP_040727405.1">
    <property type="nucleotide sequence ID" value="XM_040868670.1"/>
</dbReference>
<dbReference type="PROSITE" id="PS50089">
    <property type="entry name" value="ZF_RING_2"/>
    <property type="match status" value="1"/>
</dbReference>
<feature type="region of interest" description="Disordered" evidence="2">
    <location>
        <begin position="71"/>
        <end position="144"/>
    </location>
</feature>
<protein>
    <recommendedName>
        <fullName evidence="3">RING-type domain-containing protein</fullName>
    </recommendedName>
</protein>
<comment type="caution">
    <text evidence="4">The sequence shown here is derived from an EMBL/GenBank/DDBJ whole genome shotgun (WGS) entry which is preliminary data.</text>
</comment>
<feature type="domain" description="RING-type" evidence="3">
    <location>
        <begin position="24"/>
        <end position="65"/>
    </location>
</feature>
<gene>
    <name evidence="4" type="ORF">BCR37DRAFT_376775</name>
</gene>